<proteinExistence type="predicted"/>
<evidence type="ECO:0000259" key="1">
    <source>
        <dbReference type="Pfam" id="PF13472"/>
    </source>
</evidence>
<dbReference type="SUPFAM" id="SSF52266">
    <property type="entry name" value="SGNH hydrolase"/>
    <property type="match status" value="1"/>
</dbReference>
<organism evidence="2 3">
    <name type="scientific">Thermoflavimicrobium dichotomicum</name>
    <dbReference type="NCBI Taxonomy" id="46223"/>
    <lineage>
        <taxon>Bacteria</taxon>
        <taxon>Bacillati</taxon>
        <taxon>Bacillota</taxon>
        <taxon>Bacilli</taxon>
        <taxon>Bacillales</taxon>
        <taxon>Thermoactinomycetaceae</taxon>
        <taxon>Thermoflavimicrobium</taxon>
    </lineage>
</organism>
<dbReference type="AlphaFoldDB" id="A0A1I3U7S2"/>
<reference evidence="2 3" key="1">
    <citation type="submission" date="2016-10" db="EMBL/GenBank/DDBJ databases">
        <authorList>
            <person name="de Groot N.N."/>
        </authorList>
    </citation>
    <scope>NUCLEOTIDE SEQUENCE [LARGE SCALE GENOMIC DNA]</scope>
    <source>
        <strain evidence="2 3">DSM 44778</strain>
    </source>
</reference>
<accession>A0A1I3U7S2</accession>
<name>A0A1I3U7S2_9BACL</name>
<protein>
    <submittedName>
        <fullName evidence="2">Lysophospholipase L1</fullName>
    </submittedName>
</protein>
<dbReference type="Proteomes" id="UP000199545">
    <property type="component" value="Unassembled WGS sequence"/>
</dbReference>
<dbReference type="Gene3D" id="3.40.50.1110">
    <property type="entry name" value="SGNH hydrolase"/>
    <property type="match status" value="1"/>
</dbReference>
<evidence type="ECO:0000313" key="2">
    <source>
        <dbReference type="EMBL" id="SFJ79050.1"/>
    </source>
</evidence>
<keyword evidence="3" id="KW-1185">Reference proteome</keyword>
<feature type="domain" description="SGNH hydrolase-type esterase" evidence="1">
    <location>
        <begin position="12"/>
        <end position="195"/>
    </location>
</feature>
<gene>
    <name evidence="2" type="ORF">SAMN05421852_12242</name>
</gene>
<dbReference type="STRING" id="46223.SAMN05421852_12242"/>
<dbReference type="InterPro" id="IPR013830">
    <property type="entry name" value="SGNH_hydro"/>
</dbReference>
<sequence>MKEQPTTVSYFAFGDSLTQGVGAARPDQHWVSQYFSHLRCSDQCTLRNFGVSGMTSSELFTLINIPSIARLIPNATHISISTGGCDFIQLYESGSITLKILFQTIRKVHSQVDQILAFIRSHAPQAIVHLLGFYIPVPAYELGEKQASWFVQSLNKNYEKVCRQYQARLVNPFDRFYRRFDYFYDEVHPNQAGHDEIAKLFIH</sequence>
<dbReference type="InterPro" id="IPR036514">
    <property type="entry name" value="SGNH_hydro_sf"/>
</dbReference>
<dbReference type="EMBL" id="FORR01000022">
    <property type="protein sequence ID" value="SFJ79050.1"/>
    <property type="molecule type" value="Genomic_DNA"/>
</dbReference>
<evidence type="ECO:0000313" key="3">
    <source>
        <dbReference type="Proteomes" id="UP000199545"/>
    </source>
</evidence>
<dbReference type="Pfam" id="PF13472">
    <property type="entry name" value="Lipase_GDSL_2"/>
    <property type="match status" value="1"/>
</dbReference>